<dbReference type="SUPFAM" id="SSF56176">
    <property type="entry name" value="FAD-binding/transporter-associated domain-like"/>
    <property type="match status" value="1"/>
</dbReference>
<evidence type="ECO:0000313" key="4">
    <source>
        <dbReference type="EMBL" id="CAB4545845.1"/>
    </source>
</evidence>
<dbReference type="InterPro" id="IPR007173">
    <property type="entry name" value="ALO_C"/>
</dbReference>
<evidence type="ECO:0000259" key="3">
    <source>
        <dbReference type="PROSITE" id="PS51387"/>
    </source>
</evidence>
<dbReference type="GO" id="GO:0071949">
    <property type="term" value="F:FAD binding"/>
    <property type="evidence" value="ECO:0007669"/>
    <property type="project" value="InterPro"/>
</dbReference>
<comment type="similarity">
    <text evidence="1">Belongs to the oxygen-dependent FAD-linked oxidoreductase family.</text>
</comment>
<name>A0A6J6C452_9ZZZZ</name>
<keyword evidence="2" id="KW-0560">Oxidoreductase</keyword>
<protein>
    <submittedName>
        <fullName evidence="4">Unannotated protein</fullName>
    </submittedName>
</protein>
<dbReference type="EMBL" id="CAEZSO010000129">
    <property type="protein sequence ID" value="CAB4545845.1"/>
    <property type="molecule type" value="Genomic_DNA"/>
</dbReference>
<reference evidence="4" key="1">
    <citation type="submission" date="2020-05" db="EMBL/GenBank/DDBJ databases">
        <authorList>
            <person name="Chiriac C."/>
            <person name="Salcher M."/>
            <person name="Ghai R."/>
            <person name="Kavagutti S V."/>
        </authorList>
    </citation>
    <scope>NUCLEOTIDE SEQUENCE</scope>
</reference>
<dbReference type="Pfam" id="PF04030">
    <property type="entry name" value="ALO"/>
    <property type="match status" value="1"/>
</dbReference>
<dbReference type="InterPro" id="IPR036318">
    <property type="entry name" value="FAD-bd_PCMH-like_sf"/>
</dbReference>
<accession>A0A6J6C452</accession>
<dbReference type="GO" id="GO:0016020">
    <property type="term" value="C:membrane"/>
    <property type="evidence" value="ECO:0007669"/>
    <property type="project" value="InterPro"/>
</dbReference>
<gene>
    <name evidence="4" type="ORF">UFOPK1446_00701</name>
</gene>
<dbReference type="AlphaFoldDB" id="A0A6J6C452"/>
<feature type="domain" description="FAD-binding PCMH-type" evidence="3">
    <location>
        <begin position="22"/>
        <end position="192"/>
    </location>
</feature>
<dbReference type="PROSITE" id="PS51387">
    <property type="entry name" value="FAD_PCMH"/>
    <property type="match status" value="1"/>
</dbReference>
<proteinExistence type="inferred from homology"/>
<dbReference type="InterPro" id="IPR006094">
    <property type="entry name" value="Oxid_FAD_bind_N"/>
</dbReference>
<dbReference type="PANTHER" id="PTHR13878:SF53">
    <property type="entry name" value="CYTOKININ DEHYDROGENASE 6"/>
    <property type="match status" value="1"/>
</dbReference>
<dbReference type="InterPro" id="IPR050432">
    <property type="entry name" value="FAD-linked_Oxidoreductases_BP"/>
</dbReference>
<dbReference type="Pfam" id="PF01565">
    <property type="entry name" value="FAD_binding_4"/>
    <property type="match status" value="1"/>
</dbReference>
<dbReference type="InterPro" id="IPR016169">
    <property type="entry name" value="FAD-bd_PCMH_sub2"/>
</dbReference>
<dbReference type="Gene3D" id="3.30.465.10">
    <property type="match status" value="1"/>
</dbReference>
<evidence type="ECO:0000256" key="1">
    <source>
        <dbReference type="ARBA" id="ARBA00005466"/>
    </source>
</evidence>
<evidence type="ECO:0000256" key="2">
    <source>
        <dbReference type="ARBA" id="ARBA00023002"/>
    </source>
</evidence>
<dbReference type="GO" id="GO:0003885">
    <property type="term" value="F:D-arabinono-1,4-lactone oxidase activity"/>
    <property type="evidence" value="ECO:0007669"/>
    <property type="project" value="InterPro"/>
</dbReference>
<sequence>MTGINDAISGKHREVLTGWGRTSPSAAHVVPVTDEQDIASELAEPTQRGVIARGLGRSYGDSAQNAGGLVFDMTHYNAIDSFDSVAGVVDVQAGISIDELITHFLPLGWFVPVTPGTRSVTVGGAIAADIHGKNHHVAGSFGNHVRSMDVLFADGQVRTLSPTQTPDQFWATVGGMGLTGVILRARIALTAVESAHINVETVRANNLDELMSRQVELEETYPYCVAWIDCLSKGDRLGRGVITAGRFAQISELDGKRASDPLAYEPAKPIAAPSFAPSGLLNRWSVAAFNEAWFRKAPKHRVDEIQSMATFFHPLDGVAGWNALYGRAGFVQYQFVVPESSSDVVRVAIEKLSAIGAASFLAVLKRFGAANPAPMSFPMPGWTLALDIPTGVDGLAAVLDELDQLVANAGGRVYLAKDARMQPHLLPTMYPRIGEWNATRDAMDPQHRFASDQARRLHR</sequence>
<dbReference type="InterPro" id="IPR016166">
    <property type="entry name" value="FAD-bd_PCMH"/>
</dbReference>
<dbReference type="PANTHER" id="PTHR13878">
    <property type="entry name" value="GULONOLACTONE OXIDASE"/>
    <property type="match status" value="1"/>
</dbReference>
<organism evidence="4">
    <name type="scientific">freshwater metagenome</name>
    <dbReference type="NCBI Taxonomy" id="449393"/>
    <lineage>
        <taxon>unclassified sequences</taxon>
        <taxon>metagenomes</taxon>
        <taxon>ecological metagenomes</taxon>
    </lineage>
</organism>